<dbReference type="Proteomes" id="UP000234341">
    <property type="component" value="Unassembled WGS sequence"/>
</dbReference>
<dbReference type="OrthoDB" id="9805408at2"/>
<dbReference type="RefSeq" id="WP_101679869.1">
    <property type="nucleotide sequence ID" value="NZ_PJRP01000001.1"/>
</dbReference>
<evidence type="ECO:0000256" key="6">
    <source>
        <dbReference type="ARBA" id="ARBA00023154"/>
    </source>
</evidence>
<comment type="caution">
    <text evidence="11">The sequence shown here is derived from an EMBL/GenBank/DDBJ whole genome shotgun (WGS) entry which is preliminary data.</text>
</comment>
<evidence type="ECO:0000256" key="2">
    <source>
        <dbReference type="ARBA" id="ARBA00010219"/>
    </source>
</evidence>
<name>A0A2N5CIK8_9BURK</name>
<proteinExistence type="inferred from homology"/>
<dbReference type="UniPathway" id="UPA00034">
    <property type="reaction ID" value="UER00025"/>
</dbReference>
<dbReference type="GO" id="GO:0005829">
    <property type="term" value="C:cytosol"/>
    <property type="evidence" value="ECO:0007669"/>
    <property type="project" value="TreeGrafter"/>
</dbReference>
<comment type="subunit">
    <text evidence="9">Homodimer.</text>
</comment>
<accession>A0A2N5CIK8</accession>
<gene>
    <name evidence="9" type="primary">dapF</name>
    <name evidence="11" type="ORF">CYJ10_01855</name>
</gene>
<evidence type="ECO:0000256" key="1">
    <source>
        <dbReference type="ARBA" id="ARBA00005196"/>
    </source>
</evidence>
<keyword evidence="5 9" id="KW-0028">Amino-acid biosynthesis</keyword>
<dbReference type="GO" id="GO:0008837">
    <property type="term" value="F:diaminopimelate epimerase activity"/>
    <property type="evidence" value="ECO:0007669"/>
    <property type="project" value="UniProtKB-UniRule"/>
</dbReference>
<evidence type="ECO:0000256" key="7">
    <source>
        <dbReference type="ARBA" id="ARBA00023235"/>
    </source>
</evidence>
<feature type="binding site" evidence="9">
    <location>
        <position position="66"/>
    </location>
    <ligand>
        <name>substrate</name>
    </ligand>
</feature>
<evidence type="ECO:0000256" key="3">
    <source>
        <dbReference type="ARBA" id="ARBA00013080"/>
    </source>
</evidence>
<dbReference type="GO" id="GO:0009089">
    <property type="term" value="P:lysine biosynthetic process via diaminopimelate"/>
    <property type="evidence" value="ECO:0007669"/>
    <property type="project" value="UniProtKB-UniRule"/>
</dbReference>
<dbReference type="PANTHER" id="PTHR31689">
    <property type="entry name" value="DIAMINOPIMELATE EPIMERASE, CHLOROPLASTIC"/>
    <property type="match status" value="1"/>
</dbReference>
<dbReference type="InterPro" id="IPR018510">
    <property type="entry name" value="DAP_epimerase_AS"/>
</dbReference>
<evidence type="ECO:0000256" key="4">
    <source>
        <dbReference type="ARBA" id="ARBA00022490"/>
    </source>
</evidence>
<dbReference type="SUPFAM" id="SSF54506">
    <property type="entry name" value="Diaminopimelate epimerase-like"/>
    <property type="match status" value="1"/>
</dbReference>
<feature type="active site" evidence="10">
    <location>
        <position position="75"/>
    </location>
</feature>
<reference evidence="11 12" key="1">
    <citation type="submission" date="2017-12" db="EMBL/GenBank/DDBJ databases">
        <title>Genome sequence of the active heterotrophic nitrifier-denitrifier, Cupriavidus pauculus UM1.</title>
        <authorList>
            <person name="Putonti C."/>
            <person name="Castignetti D."/>
        </authorList>
    </citation>
    <scope>NUCLEOTIDE SEQUENCE [LARGE SCALE GENOMIC DNA]</scope>
    <source>
        <strain evidence="11 12">UM1</strain>
    </source>
</reference>
<dbReference type="InterPro" id="IPR001653">
    <property type="entry name" value="DAP_epimerase_DapF"/>
</dbReference>
<comment type="similarity">
    <text evidence="2 9">Belongs to the diaminopimelate epimerase family.</text>
</comment>
<feature type="binding site" evidence="9">
    <location>
        <position position="166"/>
    </location>
    <ligand>
        <name>substrate</name>
    </ligand>
</feature>
<dbReference type="EMBL" id="PJRP01000001">
    <property type="protein sequence ID" value="PLQ02074.1"/>
    <property type="molecule type" value="Genomic_DNA"/>
</dbReference>
<dbReference type="HAMAP" id="MF_00197">
    <property type="entry name" value="DAP_epimerase"/>
    <property type="match status" value="1"/>
</dbReference>
<evidence type="ECO:0000256" key="10">
    <source>
        <dbReference type="PROSITE-ProRule" id="PRU10125"/>
    </source>
</evidence>
<keyword evidence="7 9" id="KW-0413">Isomerase</keyword>
<feature type="binding site" evidence="9">
    <location>
        <begin position="227"/>
        <end position="228"/>
    </location>
    <ligand>
        <name>substrate</name>
    </ligand>
</feature>
<dbReference type="NCBIfam" id="TIGR00652">
    <property type="entry name" value="DapF"/>
    <property type="match status" value="1"/>
</dbReference>
<comment type="pathway">
    <text evidence="1 9">Amino-acid biosynthesis; L-lysine biosynthesis via DAP pathway; DL-2,6-diaminopimelate from LL-2,6-diaminopimelate: step 1/1.</text>
</comment>
<evidence type="ECO:0000313" key="11">
    <source>
        <dbReference type="EMBL" id="PLQ02074.1"/>
    </source>
</evidence>
<evidence type="ECO:0000256" key="8">
    <source>
        <dbReference type="ARBA" id="ARBA00051712"/>
    </source>
</evidence>
<protein>
    <recommendedName>
        <fullName evidence="3 9">Diaminopimelate epimerase</fullName>
        <shortName evidence="9">DAP epimerase</shortName>
        <ecNumber evidence="3 9">5.1.1.7</ecNumber>
    </recommendedName>
    <alternativeName>
        <fullName evidence="9">PLP-independent amino acid racemase</fullName>
    </alternativeName>
</protein>
<keyword evidence="4 9" id="KW-0963">Cytoplasm</keyword>
<dbReference type="STRING" id="82633.GCA_000974605_04212"/>
<comment type="subcellular location">
    <subcellularLocation>
        <location evidence="9">Cytoplasm</location>
    </subcellularLocation>
</comment>
<feature type="site" description="Could be important to modulate the pK values of the two catalytic cysteine residues" evidence="9">
    <location>
        <position position="168"/>
    </location>
</feature>
<organism evidence="11 12">
    <name type="scientific">Cupriavidus pauculus</name>
    <dbReference type="NCBI Taxonomy" id="82633"/>
    <lineage>
        <taxon>Bacteria</taxon>
        <taxon>Pseudomonadati</taxon>
        <taxon>Pseudomonadota</taxon>
        <taxon>Betaproteobacteria</taxon>
        <taxon>Burkholderiales</taxon>
        <taxon>Burkholderiaceae</taxon>
        <taxon>Cupriavidus</taxon>
    </lineage>
</organism>
<dbReference type="PANTHER" id="PTHR31689:SF0">
    <property type="entry name" value="DIAMINOPIMELATE EPIMERASE"/>
    <property type="match status" value="1"/>
</dbReference>
<dbReference type="Gene3D" id="3.10.310.10">
    <property type="entry name" value="Diaminopimelate Epimerase, Chain A, domain 1"/>
    <property type="match status" value="2"/>
</dbReference>
<evidence type="ECO:0000256" key="5">
    <source>
        <dbReference type="ARBA" id="ARBA00022605"/>
    </source>
</evidence>
<feature type="binding site" evidence="9">
    <location>
        <begin position="76"/>
        <end position="77"/>
    </location>
    <ligand>
        <name>substrate</name>
    </ligand>
</feature>
<dbReference type="EC" id="5.1.1.7" evidence="3 9"/>
<feature type="site" description="Could be important to modulate the pK values of the two catalytic cysteine residues" evidence="9">
    <location>
        <position position="217"/>
    </location>
</feature>
<dbReference type="FunFam" id="3.10.310.10:FF:000001">
    <property type="entry name" value="Diaminopimelate epimerase"/>
    <property type="match status" value="1"/>
</dbReference>
<comment type="function">
    <text evidence="9">Catalyzes the stereoinversion of LL-2,6-diaminopimelate (L,L-DAP) to meso-diaminopimelate (meso-DAP), a precursor of L-lysine and an essential component of the bacterial peptidoglycan.</text>
</comment>
<sequence length="288" mass="31121">MKLQFTKMHGAGNDFIVLDGIHQKLDLTDAQWRALASRHFGIGADQILIVEKSAREDVDFRYRIFNADGGEVEHCGNGARCFVRFVTDKGMTDKRSVRVEVMNGVITLTLQDDGQVTVDMGAPELTPARVPFVVDGLPTRAEGDDTLYGLEVNGRTEWMSAVSMGNPHAVQVVDDVEQFPVLQDGPVIEHHKSFPNRVNAGFMAIVDRHTINLRVFERGAGETLACGTGACAAVVAGIRRGLLDSPVKVHTHGGDLSIAWQGVGQSVQMTGPATTVFEGSIDLSTLPA</sequence>
<comment type="catalytic activity">
    <reaction evidence="8 9">
        <text>(2S,6S)-2,6-diaminopimelate = meso-2,6-diaminopimelate</text>
        <dbReference type="Rhea" id="RHEA:15393"/>
        <dbReference type="ChEBI" id="CHEBI:57609"/>
        <dbReference type="ChEBI" id="CHEBI:57791"/>
        <dbReference type="EC" id="5.1.1.7"/>
    </reaction>
</comment>
<feature type="binding site" evidence="9">
    <location>
        <position position="46"/>
    </location>
    <ligand>
        <name>substrate</name>
    </ligand>
</feature>
<evidence type="ECO:0000313" key="12">
    <source>
        <dbReference type="Proteomes" id="UP000234341"/>
    </source>
</evidence>
<keyword evidence="6 9" id="KW-0457">Lysine biosynthesis</keyword>
<feature type="binding site" evidence="9">
    <location>
        <position position="13"/>
    </location>
    <ligand>
        <name>substrate</name>
    </ligand>
</feature>
<feature type="binding site" evidence="9">
    <location>
        <position position="199"/>
    </location>
    <ligand>
        <name>substrate</name>
    </ligand>
</feature>
<feature type="active site" description="Proton donor" evidence="9">
    <location>
        <position position="75"/>
    </location>
</feature>
<dbReference type="AlphaFoldDB" id="A0A2N5CIK8"/>
<feature type="active site" description="Proton acceptor" evidence="9">
    <location>
        <position position="226"/>
    </location>
</feature>
<dbReference type="Pfam" id="PF01678">
    <property type="entry name" value="DAP_epimerase"/>
    <property type="match status" value="2"/>
</dbReference>
<dbReference type="PROSITE" id="PS01326">
    <property type="entry name" value="DAP_EPIMERASE"/>
    <property type="match status" value="1"/>
</dbReference>
<evidence type="ECO:0000256" key="9">
    <source>
        <dbReference type="HAMAP-Rule" id="MF_00197"/>
    </source>
</evidence>
<feature type="binding site" evidence="9">
    <location>
        <begin position="217"/>
        <end position="218"/>
    </location>
    <ligand>
        <name>substrate</name>
    </ligand>
</feature>